<dbReference type="GO" id="GO:0008270">
    <property type="term" value="F:zinc ion binding"/>
    <property type="evidence" value="ECO:0007669"/>
    <property type="project" value="InterPro"/>
</dbReference>
<accession>A0A914VHQ3</accession>
<feature type="chain" id="PRO_5036812813" evidence="10">
    <location>
        <begin position="21"/>
        <end position="265"/>
    </location>
</feature>
<evidence type="ECO:0000256" key="3">
    <source>
        <dbReference type="ARBA" id="ARBA00022801"/>
    </source>
</evidence>
<keyword evidence="5" id="KW-0482">Metalloprotease</keyword>
<keyword evidence="4" id="KW-0862">Zinc</keyword>
<evidence type="ECO:0000256" key="1">
    <source>
        <dbReference type="ARBA" id="ARBA00022670"/>
    </source>
</evidence>
<keyword evidence="10" id="KW-0732">Signal</keyword>
<evidence type="ECO:0000256" key="7">
    <source>
        <dbReference type="PROSITE-ProRule" id="PRU01211"/>
    </source>
</evidence>
<protein>
    <submittedName>
        <fullName evidence="13">Peptidase M12A domain-containing protein</fullName>
    </submittedName>
</protein>
<evidence type="ECO:0000256" key="5">
    <source>
        <dbReference type="ARBA" id="ARBA00023049"/>
    </source>
</evidence>
<dbReference type="InterPro" id="IPR001506">
    <property type="entry name" value="Peptidase_M12A"/>
</dbReference>
<organism evidence="12 13">
    <name type="scientific">Plectus sambesii</name>
    <dbReference type="NCBI Taxonomy" id="2011161"/>
    <lineage>
        <taxon>Eukaryota</taxon>
        <taxon>Metazoa</taxon>
        <taxon>Ecdysozoa</taxon>
        <taxon>Nematoda</taxon>
        <taxon>Chromadorea</taxon>
        <taxon>Plectida</taxon>
        <taxon>Plectina</taxon>
        <taxon>Plectoidea</taxon>
        <taxon>Plectidae</taxon>
        <taxon>Plectus</taxon>
    </lineage>
</organism>
<keyword evidence="8" id="KW-0175">Coiled coil</keyword>
<dbReference type="AlphaFoldDB" id="A0A914VHQ3"/>
<evidence type="ECO:0000256" key="10">
    <source>
        <dbReference type="SAM" id="SignalP"/>
    </source>
</evidence>
<keyword evidence="6" id="KW-1015">Disulfide bond</keyword>
<dbReference type="InterPro" id="IPR006026">
    <property type="entry name" value="Peptidase_Metallo"/>
</dbReference>
<evidence type="ECO:0000256" key="4">
    <source>
        <dbReference type="ARBA" id="ARBA00022833"/>
    </source>
</evidence>
<dbReference type="GO" id="GO:0004222">
    <property type="term" value="F:metalloendopeptidase activity"/>
    <property type="evidence" value="ECO:0007669"/>
    <property type="project" value="InterPro"/>
</dbReference>
<feature type="region of interest" description="Disordered" evidence="9">
    <location>
        <begin position="129"/>
        <end position="161"/>
    </location>
</feature>
<dbReference type="InterPro" id="IPR024079">
    <property type="entry name" value="MetalloPept_cat_dom_sf"/>
</dbReference>
<keyword evidence="1" id="KW-0645">Protease</keyword>
<keyword evidence="2" id="KW-0479">Metal-binding</keyword>
<dbReference type="SUPFAM" id="SSF55486">
    <property type="entry name" value="Metalloproteases ('zincins'), catalytic domain"/>
    <property type="match status" value="1"/>
</dbReference>
<evidence type="ECO:0000256" key="2">
    <source>
        <dbReference type="ARBA" id="ARBA00022723"/>
    </source>
</evidence>
<evidence type="ECO:0000256" key="9">
    <source>
        <dbReference type="SAM" id="MobiDB-lite"/>
    </source>
</evidence>
<sequence length="265" mass="30024">MRLLFSTLCAVFLMTVLIRAIPVPVDDEDNDEADYDSNSKDENIGMLKTNRRLESMREKLKRLKIANANKIQQEAIHAPLQTMPLDTSYRKITGPVFASVGQINERIEDYLYQSDILLTEEQVDDLLNQNTLSPDENDEANDSNSASSEATADETRRHRRIKRKVTSERKLMWSTEQPISYYISADLTSAKKRVITSALNFWQQHTCLTFEEVKTFEGSTDGIHIIGGRYCFSALGRTGGIQELSVGDGCEHVSLDWRTASNFCT</sequence>
<dbReference type="PROSITE" id="PS51864">
    <property type="entry name" value="ASTACIN"/>
    <property type="match status" value="1"/>
</dbReference>
<comment type="caution">
    <text evidence="7">Lacks conserved residue(s) required for the propagation of feature annotation.</text>
</comment>
<dbReference type="WBParaSite" id="PSAMB.scaffold2033size25904.g16038.t1">
    <property type="protein sequence ID" value="PSAMB.scaffold2033size25904.g16038.t1"/>
    <property type="gene ID" value="PSAMB.scaffold2033size25904.g16038"/>
</dbReference>
<proteinExistence type="predicted"/>
<evidence type="ECO:0000313" key="13">
    <source>
        <dbReference type="WBParaSite" id="PSAMB.scaffold2033size25904.g16038.t1"/>
    </source>
</evidence>
<evidence type="ECO:0000259" key="11">
    <source>
        <dbReference type="PROSITE" id="PS51864"/>
    </source>
</evidence>
<evidence type="ECO:0000313" key="12">
    <source>
        <dbReference type="Proteomes" id="UP000887566"/>
    </source>
</evidence>
<reference evidence="13" key="1">
    <citation type="submission" date="2022-11" db="UniProtKB">
        <authorList>
            <consortium name="WormBaseParasite"/>
        </authorList>
    </citation>
    <scope>IDENTIFICATION</scope>
</reference>
<dbReference type="Pfam" id="PF01400">
    <property type="entry name" value="Astacin"/>
    <property type="match status" value="1"/>
</dbReference>
<feature type="coiled-coil region" evidence="8">
    <location>
        <begin position="46"/>
        <end position="73"/>
    </location>
</feature>
<feature type="signal peptide" evidence="10">
    <location>
        <begin position="1"/>
        <end position="20"/>
    </location>
</feature>
<dbReference type="Gene3D" id="3.40.390.10">
    <property type="entry name" value="Collagenase (Catalytic Domain)"/>
    <property type="match status" value="1"/>
</dbReference>
<dbReference type="PANTHER" id="PTHR10127:SF780">
    <property type="entry name" value="METALLOENDOPEPTIDASE"/>
    <property type="match status" value="1"/>
</dbReference>
<dbReference type="Proteomes" id="UP000887566">
    <property type="component" value="Unplaced"/>
</dbReference>
<feature type="domain" description="Peptidase M12A" evidence="11">
    <location>
        <begin position="163"/>
        <end position="265"/>
    </location>
</feature>
<evidence type="ECO:0000256" key="6">
    <source>
        <dbReference type="ARBA" id="ARBA00023157"/>
    </source>
</evidence>
<dbReference type="SMART" id="SM00235">
    <property type="entry name" value="ZnMc"/>
    <property type="match status" value="1"/>
</dbReference>
<dbReference type="GO" id="GO:0006508">
    <property type="term" value="P:proteolysis"/>
    <property type="evidence" value="ECO:0007669"/>
    <property type="project" value="UniProtKB-KW"/>
</dbReference>
<keyword evidence="3" id="KW-0378">Hydrolase</keyword>
<dbReference type="PANTHER" id="PTHR10127">
    <property type="entry name" value="DISCOIDIN, CUB, EGF, LAMININ , AND ZINC METALLOPROTEASE DOMAIN CONTAINING"/>
    <property type="match status" value="1"/>
</dbReference>
<keyword evidence="12" id="KW-1185">Reference proteome</keyword>
<evidence type="ECO:0000256" key="8">
    <source>
        <dbReference type="SAM" id="Coils"/>
    </source>
</evidence>
<name>A0A914VHQ3_9BILA</name>